<dbReference type="Pfam" id="PF11387">
    <property type="entry name" value="DUF2795"/>
    <property type="match status" value="1"/>
</dbReference>
<evidence type="ECO:0000313" key="2">
    <source>
        <dbReference type="Proteomes" id="UP000199120"/>
    </source>
</evidence>
<accession>A0A1H7J959</accession>
<organism evidence="1 2">
    <name type="scientific">Paraburkholderia caballeronis</name>
    <dbReference type="NCBI Taxonomy" id="416943"/>
    <lineage>
        <taxon>Bacteria</taxon>
        <taxon>Pseudomonadati</taxon>
        <taxon>Pseudomonadota</taxon>
        <taxon>Betaproteobacteria</taxon>
        <taxon>Burkholderiales</taxon>
        <taxon>Burkholderiaceae</taxon>
        <taxon>Paraburkholderia</taxon>
    </lineage>
</organism>
<dbReference type="RefSeq" id="WP_090544198.1">
    <property type="nucleotide sequence ID" value="NZ_FNSR01000001.1"/>
</dbReference>
<dbReference type="Proteomes" id="UP000199120">
    <property type="component" value="Unassembled WGS sequence"/>
</dbReference>
<proteinExistence type="predicted"/>
<keyword evidence="2" id="KW-1185">Reference proteome</keyword>
<dbReference type="OrthoDB" id="6161020at2"/>
<gene>
    <name evidence="1" type="ORF">SAMN05192542_103144</name>
</gene>
<dbReference type="EMBL" id="FOAJ01000003">
    <property type="protein sequence ID" value="SEK69795.1"/>
    <property type="molecule type" value="Genomic_DNA"/>
</dbReference>
<sequence length="68" mass="7544">MTQPSHQPTPVEIQKALGGVDYPATRDSLVDTARQHHADESIVELLGKLPSHRYETPADVSKDIARLR</sequence>
<protein>
    <recommendedName>
        <fullName evidence="3">DUF2795 domain-containing protein</fullName>
    </recommendedName>
</protein>
<dbReference type="STRING" id="416943.SAMN05445871_1839"/>
<evidence type="ECO:0000313" key="1">
    <source>
        <dbReference type="EMBL" id="SEK69795.1"/>
    </source>
</evidence>
<dbReference type="InterPro" id="IPR021527">
    <property type="entry name" value="DUF2795"/>
</dbReference>
<evidence type="ECO:0008006" key="3">
    <source>
        <dbReference type="Google" id="ProtNLM"/>
    </source>
</evidence>
<dbReference type="AlphaFoldDB" id="A0A1H7J959"/>
<name>A0A1H7J959_9BURK</name>
<reference evidence="2" key="1">
    <citation type="submission" date="2016-10" db="EMBL/GenBank/DDBJ databases">
        <authorList>
            <person name="Varghese N."/>
            <person name="Submissions S."/>
        </authorList>
    </citation>
    <scope>NUCLEOTIDE SEQUENCE [LARGE SCALE GENOMIC DNA]</scope>
    <source>
        <strain evidence="2">LMG 26416</strain>
    </source>
</reference>